<feature type="transmembrane region" description="Helical" evidence="5">
    <location>
        <begin position="119"/>
        <end position="141"/>
    </location>
</feature>
<evidence type="ECO:0000313" key="6">
    <source>
        <dbReference type="EMBL" id="KAK4495526.1"/>
    </source>
</evidence>
<gene>
    <name evidence="6" type="ORF">PRZ48_013858</name>
</gene>
<feature type="transmembrane region" description="Helical" evidence="5">
    <location>
        <begin position="81"/>
        <end position="107"/>
    </location>
</feature>
<organism evidence="6 7">
    <name type="scientific">Zasmidium cellare</name>
    <name type="common">Wine cellar mold</name>
    <name type="synonym">Racodium cellare</name>
    <dbReference type="NCBI Taxonomy" id="395010"/>
    <lineage>
        <taxon>Eukaryota</taxon>
        <taxon>Fungi</taxon>
        <taxon>Dikarya</taxon>
        <taxon>Ascomycota</taxon>
        <taxon>Pezizomycotina</taxon>
        <taxon>Dothideomycetes</taxon>
        <taxon>Dothideomycetidae</taxon>
        <taxon>Mycosphaerellales</taxon>
        <taxon>Mycosphaerellaceae</taxon>
        <taxon>Zasmidium</taxon>
    </lineage>
</organism>
<evidence type="ECO:0000256" key="3">
    <source>
        <dbReference type="ARBA" id="ARBA00022989"/>
    </source>
</evidence>
<keyword evidence="3 5" id="KW-1133">Transmembrane helix</keyword>
<evidence type="ECO:0000313" key="7">
    <source>
        <dbReference type="Proteomes" id="UP001305779"/>
    </source>
</evidence>
<accession>A0ABR0E277</accession>
<comment type="caution">
    <text evidence="6">The sequence shown here is derived from an EMBL/GenBank/DDBJ whole genome shotgun (WGS) entry which is preliminary data.</text>
</comment>
<dbReference type="PANTHER" id="PTHR23502">
    <property type="entry name" value="MAJOR FACILITATOR SUPERFAMILY"/>
    <property type="match status" value="1"/>
</dbReference>
<dbReference type="EMBL" id="JAXOVC010000012">
    <property type="protein sequence ID" value="KAK4495526.1"/>
    <property type="molecule type" value="Genomic_DNA"/>
</dbReference>
<dbReference type="Gene3D" id="1.20.1250.20">
    <property type="entry name" value="MFS general substrate transporter like domains"/>
    <property type="match status" value="1"/>
</dbReference>
<dbReference type="SUPFAM" id="SSF103473">
    <property type="entry name" value="MFS general substrate transporter"/>
    <property type="match status" value="1"/>
</dbReference>
<evidence type="ECO:0000256" key="1">
    <source>
        <dbReference type="ARBA" id="ARBA00004141"/>
    </source>
</evidence>
<dbReference type="InterPro" id="IPR036259">
    <property type="entry name" value="MFS_trans_sf"/>
</dbReference>
<keyword evidence="2 5" id="KW-0812">Transmembrane</keyword>
<evidence type="ECO:0000256" key="4">
    <source>
        <dbReference type="ARBA" id="ARBA00023136"/>
    </source>
</evidence>
<protein>
    <submittedName>
        <fullName evidence="6">Uncharacterized protein</fullName>
    </submittedName>
</protein>
<comment type="subcellular location">
    <subcellularLocation>
        <location evidence="1">Membrane</location>
        <topology evidence="1">Multi-pass membrane protein</topology>
    </subcellularLocation>
</comment>
<evidence type="ECO:0000256" key="2">
    <source>
        <dbReference type="ARBA" id="ARBA00022692"/>
    </source>
</evidence>
<dbReference type="PANTHER" id="PTHR23502:SF7">
    <property type="entry name" value="DRUG_PROTON ANTIPORTER YHK8-RELATED"/>
    <property type="match status" value="1"/>
</dbReference>
<feature type="transmembrane region" description="Helical" evidence="5">
    <location>
        <begin position="161"/>
        <end position="180"/>
    </location>
</feature>
<evidence type="ECO:0000256" key="5">
    <source>
        <dbReference type="SAM" id="Phobius"/>
    </source>
</evidence>
<name>A0ABR0E277_ZASCE</name>
<keyword evidence="4 5" id="KW-0472">Membrane</keyword>
<proteinExistence type="predicted"/>
<reference evidence="6 7" key="1">
    <citation type="journal article" date="2023" name="G3 (Bethesda)">
        <title>A chromosome-level genome assembly of Zasmidium syzygii isolated from banana leaves.</title>
        <authorList>
            <person name="van Westerhoven A.C."/>
            <person name="Mehrabi R."/>
            <person name="Talebi R."/>
            <person name="Steentjes M.B.F."/>
            <person name="Corcolon B."/>
            <person name="Chong P.A."/>
            <person name="Kema G.H.J."/>
            <person name="Seidl M.F."/>
        </authorList>
    </citation>
    <scope>NUCLEOTIDE SEQUENCE [LARGE SCALE GENOMIC DNA]</scope>
    <source>
        <strain evidence="6 7">P124</strain>
    </source>
</reference>
<feature type="transmembrane region" description="Helical" evidence="5">
    <location>
        <begin position="9"/>
        <end position="28"/>
    </location>
</feature>
<keyword evidence="7" id="KW-1185">Reference proteome</keyword>
<sequence length="201" mass="22379">MALAVTRRWVFWVLMIWSAAILVLFAFIPETYAPKILETEQRPAEKVDDSQVEQGVGPRKTLASSIMTSCYRPFQLLTREYMVLCLSLLTAVLLGVQYLLFGAFGYAFTKVYAFKPSEVGLAFLGIGVGAIVGAMIFPIWFRLSRAKTANNHGIAEPEFNLFSVAFGAPLLPISLFWFGWTCREDIHWIVPIVGSSLFGVG</sequence>
<dbReference type="Proteomes" id="UP001305779">
    <property type="component" value="Unassembled WGS sequence"/>
</dbReference>